<reference evidence="1" key="1">
    <citation type="submission" date="2015-05" db="EMBL/GenBank/DDBJ databases">
        <title>Permanent draft genome of Rhodopirellula islandicus K833.</title>
        <authorList>
            <person name="Kizina J."/>
            <person name="Richter M."/>
            <person name="Glockner F.O."/>
            <person name="Harder J."/>
        </authorList>
    </citation>
    <scope>NUCLEOTIDE SEQUENCE [LARGE SCALE GENOMIC DNA]</scope>
    <source>
        <strain evidence="1">K833</strain>
    </source>
</reference>
<sequence>MDEVNVFINQNVHREFLFGTSIAEQATQCPLGWKRKLARNCRLAASAVSTI</sequence>
<evidence type="ECO:0000313" key="1">
    <source>
        <dbReference type="EMBL" id="KLU01198.1"/>
    </source>
</evidence>
<organism evidence="1 2">
    <name type="scientific">Rhodopirellula islandica</name>
    <dbReference type="NCBI Taxonomy" id="595434"/>
    <lineage>
        <taxon>Bacteria</taxon>
        <taxon>Pseudomonadati</taxon>
        <taxon>Planctomycetota</taxon>
        <taxon>Planctomycetia</taxon>
        <taxon>Pirellulales</taxon>
        <taxon>Pirellulaceae</taxon>
        <taxon>Rhodopirellula</taxon>
    </lineage>
</organism>
<dbReference type="STRING" id="595434.RISK_006767"/>
<dbReference type="EMBL" id="LECT01000055">
    <property type="protein sequence ID" value="KLU01198.1"/>
    <property type="molecule type" value="Genomic_DNA"/>
</dbReference>
<dbReference type="AlphaFoldDB" id="A0A0J1B3J4"/>
<accession>A0A0J1B3J4</accession>
<keyword evidence="2" id="KW-1185">Reference proteome</keyword>
<gene>
    <name evidence="1" type="ORF">RISK_006767</name>
</gene>
<proteinExistence type="predicted"/>
<name>A0A0J1B3J4_RHOIS</name>
<dbReference type="Proteomes" id="UP000036367">
    <property type="component" value="Unassembled WGS sequence"/>
</dbReference>
<evidence type="ECO:0000313" key="2">
    <source>
        <dbReference type="Proteomes" id="UP000036367"/>
    </source>
</evidence>
<protein>
    <submittedName>
        <fullName evidence="1">Uncharacterized protein</fullName>
    </submittedName>
</protein>
<comment type="caution">
    <text evidence="1">The sequence shown here is derived from an EMBL/GenBank/DDBJ whole genome shotgun (WGS) entry which is preliminary data.</text>
</comment>